<dbReference type="Proteomes" id="UP000316416">
    <property type="component" value="Chromosome"/>
</dbReference>
<evidence type="ECO:0000313" key="2">
    <source>
        <dbReference type="EMBL" id="QPG57489.1"/>
    </source>
</evidence>
<protein>
    <submittedName>
        <fullName evidence="2">Uncharacterized protein</fullName>
    </submittedName>
</protein>
<keyword evidence="3" id="KW-1185">Reference proteome</keyword>
<accession>A0ABX6V6I2</accession>
<name>A0ABX6V6I2_9GAMM</name>
<feature type="chain" id="PRO_5045226193" evidence="1">
    <location>
        <begin position="21"/>
        <end position="115"/>
    </location>
</feature>
<sequence>MKLLFLATAISVALSPSVFADDLQVSIDNNSAAIAANTIAAGDNSAAIINNKARTDALSSTLASSSASTNALIAKNKSDAESYISNITQSVAKDSMRIDNLVAGNTNAINKMMHI</sequence>
<reference evidence="2" key="1">
    <citation type="submission" date="2021-07" db="EMBL/GenBank/DDBJ databases">
        <title>Shewanella sp. YLB-07 whole genome sequence.</title>
        <authorList>
            <person name="Yu L."/>
        </authorList>
    </citation>
    <scope>NUCLEOTIDE SEQUENCE</scope>
    <source>
        <strain evidence="2">YLB-08</strain>
    </source>
</reference>
<dbReference type="EMBL" id="CP045503">
    <property type="protein sequence ID" value="QPG57489.1"/>
    <property type="molecule type" value="Genomic_DNA"/>
</dbReference>
<keyword evidence="1" id="KW-0732">Signal</keyword>
<evidence type="ECO:0000256" key="1">
    <source>
        <dbReference type="SAM" id="SignalP"/>
    </source>
</evidence>
<gene>
    <name evidence="2" type="ORF">FM038_008580</name>
</gene>
<organism evidence="2 3">
    <name type="scientific">Shewanella eurypsychrophilus</name>
    <dbReference type="NCBI Taxonomy" id="2593656"/>
    <lineage>
        <taxon>Bacteria</taxon>
        <taxon>Pseudomonadati</taxon>
        <taxon>Pseudomonadota</taxon>
        <taxon>Gammaproteobacteria</taxon>
        <taxon>Alteromonadales</taxon>
        <taxon>Shewanellaceae</taxon>
        <taxon>Shewanella</taxon>
    </lineage>
</organism>
<evidence type="ECO:0000313" key="3">
    <source>
        <dbReference type="Proteomes" id="UP000316416"/>
    </source>
</evidence>
<feature type="signal peptide" evidence="1">
    <location>
        <begin position="1"/>
        <end position="20"/>
    </location>
</feature>
<proteinExistence type="predicted"/>
<dbReference type="RefSeq" id="WP_142872851.1">
    <property type="nucleotide sequence ID" value="NZ_CP045503.2"/>
</dbReference>